<accession>A0A5C3NVE8</accession>
<feature type="transmembrane region" description="Helical" evidence="1">
    <location>
        <begin position="277"/>
        <end position="297"/>
    </location>
</feature>
<feature type="transmembrane region" description="Helical" evidence="1">
    <location>
        <begin position="61"/>
        <end position="82"/>
    </location>
</feature>
<protein>
    <recommendedName>
        <fullName evidence="4">Fungal pheromone STE3G-protein-coupled receptor</fullName>
    </recommendedName>
</protein>
<evidence type="ECO:0000256" key="1">
    <source>
        <dbReference type="SAM" id="Phobius"/>
    </source>
</evidence>
<evidence type="ECO:0008006" key="4">
    <source>
        <dbReference type="Google" id="ProtNLM"/>
    </source>
</evidence>
<organism evidence="2 3">
    <name type="scientific">Polyporus arcularius HHB13444</name>
    <dbReference type="NCBI Taxonomy" id="1314778"/>
    <lineage>
        <taxon>Eukaryota</taxon>
        <taxon>Fungi</taxon>
        <taxon>Dikarya</taxon>
        <taxon>Basidiomycota</taxon>
        <taxon>Agaricomycotina</taxon>
        <taxon>Agaricomycetes</taxon>
        <taxon>Polyporales</taxon>
        <taxon>Polyporaceae</taxon>
        <taxon>Polyporus</taxon>
    </lineage>
</organism>
<keyword evidence="1" id="KW-1133">Transmembrane helix</keyword>
<feature type="transmembrane region" description="Helical" evidence="1">
    <location>
        <begin position="102"/>
        <end position="122"/>
    </location>
</feature>
<feature type="transmembrane region" description="Helical" evidence="1">
    <location>
        <begin position="233"/>
        <end position="257"/>
    </location>
</feature>
<name>A0A5C3NVE8_9APHY</name>
<feature type="transmembrane region" description="Helical" evidence="1">
    <location>
        <begin position="184"/>
        <end position="202"/>
    </location>
</feature>
<evidence type="ECO:0000313" key="2">
    <source>
        <dbReference type="EMBL" id="TFK81446.1"/>
    </source>
</evidence>
<reference evidence="2 3" key="1">
    <citation type="journal article" date="2019" name="Nat. Ecol. Evol.">
        <title>Megaphylogeny resolves global patterns of mushroom evolution.</title>
        <authorList>
            <person name="Varga T."/>
            <person name="Krizsan K."/>
            <person name="Foldi C."/>
            <person name="Dima B."/>
            <person name="Sanchez-Garcia M."/>
            <person name="Sanchez-Ramirez S."/>
            <person name="Szollosi G.J."/>
            <person name="Szarkandi J.G."/>
            <person name="Papp V."/>
            <person name="Albert L."/>
            <person name="Andreopoulos W."/>
            <person name="Angelini C."/>
            <person name="Antonin V."/>
            <person name="Barry K.W."/>
            <person name="Bougher N.L."/>
            <person name="Buchanan P."/>
            <person name="Buyck B."/>
            <person name="Bense V."/>
            <person name="Catcheside P."/>
            <person name="Chovatia M."/>
            <person name="Cooper J."/>
            <person name="Damon W."/>
            <person name="Desjardin D."/>
            <person name="Finy P."/>
            <person name="Geml J."/>
            <person name="Haridas S."/>
            <person name="Hughes K."/>
            <person name="Justo A."/>
            <person name="Karasinski D."/>
            <person name="Kautmanova I."/>
            <person name="Kiss B."/>
            <person name="Kocsube S."/>
            <person name="Kotiranta H."/>
            <person name="LaButti K.M."/>
            <person name="Lechner B.E."/>
            <person name="Liimatainen K."/>
            <person name="Lipzen A."/>
            <person name="Lukacs Z."/>
            <person name="Mihaltcheva S."/>
            <person name="Morgado L.N."/>
            <person name="Niskanen T."/>
            <person name="Noordeloos M.E."/>
            <person name="Ohm R.A."/>
            <person name="Ortiz-Santana B."/>
            <person name="Ovrebo C."/>
            <person name="Racz N."/>
            <person name="Riley R."/>
            <person name="Savchenko A."/>
            <person name="Shiryaev A."/>
            <person name="Soop K."/>
            <person name="Spirin V."/>
            <person name="Szebenyi C."/>
            <person name="Tomsovsky M."/>
            <person name="Tulloss R.E."/>
            <person name="Uehling J."/>
            <person name="Grigoriev I.V."/>
            <person name="Vagvolgyi C."/>
            <person name="Papp T."/>
            <person name="Martin F.M."/>
            <person name="Miettinen O."/>
            <person name="Hibbett D.S."/>
            <person name="Nagy L.G."/>
        </authorList>
    </citation>
    <scope>NUCLEOTIDE SEQUENCE [LARGE SCALE GENOMIC DNA]</scope>
    <source>
        <strain evidence="2 3">HHB13444</strain>
    </source>
</reference>
<dbReference type="AlphaFoldDB" id="A0A5C3NVE8"/>
<keyword evidence="3" id="KW-1185">Reference proteome</keyword>
<feature type="transmembrane region" description="Helical" evidence="1">
    <location>
        <begin position="134"/>
        <end position="154"/>
    </location>
</feature>
<dbReference type="InParanoid" id="A0A5C3NVE8"/>
<dbReference type="Proteomes" id="UP000308197">
    <property type="component" value="Unassembled WGS sequence"/>
</dbReference>
<keyword evidence="1" id="KW-0472">Membrane</keyword>
<proteinExistence type="predicted"/>
<feature type="transmembrane region" description="Helical" evidence="1">
    <location>
        <begin position="20"/>
        <end position="49"/>
    </location>
</feature>
<keyword evidence="1" id="KW-0812">Transmembrane</keyword>
<evidence type="ECO:0000313" key="3">
    <source>
        <dbReference type="Proteomes" id="UP000308197"/>
    </source>
</evidence>
<sequence length="343" mass="37759">MSSDPEVPELSLPPLPPAIQALLTANVNLLVIETVFPTLLVPIAAGLFLFSTPELRRKPVFILNIVAIVLGLLLGSIAVYCQAGAASGRLAPTEFITVQTCLYFLIPICVQCILLVRIIAVYPPYTLSWTRRVLIYGTLGTIMVARIINVSFSFHKIDEGARRLRNWEAVGHIAWVLPNSRAEWFLQLFYDVFASMLFLLRLRHGNVFRTRVHTENGVVTTGRKWSYAARLRALFWIALSNFVLPVIFNVALLIMVYSGVDDIRGADVVMVNPYMEIVGVLLATLVCSGTQWGDVAIHPAREHPVSLENCNCPTESLPSIKFASSSGLASQVQPDVSGGRATV</sequence>
<dbReference type="EMBL" id="ML211603">
    <property type="protein sequence ID" value="TFK81446.1"/>
    <property type="molecule type" value="Genomic_DNA"/>
</dbReference>
<gene>
    <name evidence="2" type="ORF">K466DRAFT_531790</name>
</gene>